<gene>
    <name evidence="1" type="ORF">BMR96_11225</name>
</gene>
<feature type="non-terminal residue" evidence="1">
    <location>
        <position position="343"/>
    </location>
</feature>
<sequence>NITLNSSSAAITGDGATSDGKTVTISEAGTYNIEGTATDAQIIVNAPVTAAVKLVFNNVDLANQIGAVLNGNQFGSLAIEVVGTNNIKTSVVVEDEESLDTINPNGAIYANGDLIIDGDGTLNISSTMNGISSDGNLTINSGTLNITKSYEALEGEIVTINGGTINLNSSDDIINAQLDQTKYDAGSTDTQAININGGILTIRGNGDELDSNGDINISGGTIIDLINSTPDNGALDADGTITFTGGTIIWGGTGTEGTPDTESTQSYVAIGSVTAGSTIVISKDGQEIFSTTIPDATTYLNISTEGIVSGETYQVSVNGTSTDIIAGQGGGSGMTAEGGMGNM</sequence>
<dbReference type="Pfam" id="PF14262">
    <property type="entry name" value="Cthe_2159"/>
    <property type="match status" value="1"/>
</dbReference>
<evidence type="ECO:0008006" key="3">
    <source>
        <dbReference type="Google" id="ProtNLM"/>
    </source>
</evidence>
<name>A0A1X0VAF3_LEUPS</name>
<feature type="non-terminal residue" evidence="1">
    <location>
        <position position="1"/>
    </location>
</feature>
<evidence type="ECO:0000313" key="2">
    <source>
        <dbReference type="Proteomes" id="UP000192288"/>
    </source>
</evidence>
<comment type="caution">
    <text evidence="1">The sequence shown here is derived from an EMBL/GenBank/DDBJ whole genome shotgun (WGS) entry which is preliminary data.</text>
</comment>
<reference evidence="1 2" key="1">
    <citation type="journal article" date="2017" name="Front. Microbiol.">
        <title>Genomic Characterization of Dairy Associated Leuconostoc Species and Diversity of Leuconostocs in Undefined Mixed Mesophilic Starter Cultures.</title>
        <authorList>
            <person name="Frantzen C.A."/>
            <person name="Kot W."/>
            <person name="Pedersen T.B."/>
            <person name="Ardo Y.M."/>
            <person name="Broadbent J.R."/>
            <person name="Neve H."/>
            <person name="Hansen L.H."/>
            <person name="Dal Bello F."/>
            <person name="Ostlie H.M."/>
            <person name="Kleppen H.P."/>
            <person name="Vogensen F.K."/>
            <person name="Holo H."/>
        </authorList>
    </citation>
    <scope>NUCLEOTIDE SEQUENCE [LARGE SCALE GENOMIC DNA]</scope>
    <source>
        <strain evidence="1 2">LMGCF08</strain>
    </source>
</reference>
<dbReference type="AlphaFoldDB" id="A0A1X0VAF3"/>
<dbReference type="EMBL" id="MPLS01000249">
    <property type="protein sequence ID" value="ORI94696.1"/>
    <property type="molecule type" value="Genomic_DNA"/>
</dbReference>
<dbReference type="InterPro" id="IPR025584">
    <property type="entry name" value="Cthe_2159"/>
</dbReference>
<accession>A0A1X0VAF3</accession>
<protein>
    <recommendedName>
        <fullName evidence="3">Carbohydrate-binding domain-containing protein</fullName>
    </recommendedName>
</protein>
<dbReference type="Proteomes" id="UP000192288">
    <property type="component" value="Unassembled WGS sequence"/>
</dbReference>
<proteinExistence type="predicted"/>
<evidence type="ECO:0000313" key="1">
    <source>
        <dbReference type="EMBL" id="ORI94696.1"/>
    </source>
</evidence>
<dbReference type="RefSeq" id="WP_143470366.1">
    <property type="nucleotide sequence ID" value="NZ_MPLS01000249.1"/>
</dbReference>
<organism evidence="1 2">
    <name type="scientific">Leuconostoc pseudomesenteroides</name>
    <dbReference type="NCBI Taxonomy" id="33968"/>
    <lineage>
        <taxon>Bacteria</taxon>
        <taxon>Bacillati</taxon>
        <taxon>Bacillota</taxon>
        <taxon>Bacilli</taxon>
        <taxon>Lactobacillales</taxon>
        <taxon>Lactobacillaceae</taxon>
        <taxon>Leuconostoc</taxon>
    </lineage>
</organism>